<proteinExistence type="predicted"/>
<protein>
    <submittedName>
        <fullName evidence="1">Tetratricopeptide repeat protein</fullName>
    </submittedName>
</protein>
<dbReference type="EMBL" id="VCDP01000333">
    <property type="protein sequence ID" value="MDX8001321.1"/>
    <property type="molecule type" value="Genomic_DNA"/>
</dbReference>
<comment type="caution">
    <text evidence="1">The sequence shown here is derived from an EMBL/GenBank/DDBJ whole genome shotgun (WGS) entry which is preliminary data.</text>
</comment>
<dbReference type="RefSeq" id="WP_319928001.1">
    <property type="nucleotide sequence ID" value="NZ_VCDP01000333.1"/>
</dbReference>
<dbReference type="Proteomes" id="UP001271640">
    <property type="component" value="Unassembled WGS sequence"/>
</dbReference>
<accession>A0ABU4SRP5</accession>
<keyword evidence="2" id="KW-1185">Reference proteome</keyword>
<evidence type="ECO:0000313" key="1">
    <source>
        <dbReference type="EMBL" id="MDX8001321.1"/>
    </source>
</evidence>
<feature type="non-terminal residue" evidence="1">
    <location>
        <position position="1"/>
    </location>
</feature>
<dbReference type="Gene3D" id="1.25.40.10">
    <property type="entry name" value="Tetratricopeptide repeat domain"/>
    <property type="match status" value="1"/>
</dbReference>
<evidence type="ECO:0000313" key="2">
    <source>
        <dbReference type="Proteomes" id="UP001271640"/>
    </source>
</evidence>
<dbReference type="InterPro" id="IPR011990">
    <property type="entry name" value="TPR-like_helical_dom_sf"/>
</dbReference>
<sequence>AQEYYKLKQTNTVNTYIEKGLNVCNQEYKIHFLFLQALNNKLSTEQLEKVMLDAIPYFEKQNLWKYIQDYTEELAIRFYEEKNKDKS</sequence>
<gene>
    <name evidence="1" type="ORF">FE394_19680</name>
</gene>
<feature type="non-terminal residue" evidence="1">
    <location>
        <position position="87"/>
    </location>
</feature>
<reference evidence="2" key="1">
    <citation type="journal article" date="2024" name="Toxins">
        <title>Genome Sequence Analysis of Native Xenorhabdus Strains Isolated from Entomopathogenic Nematodes in Argentina.</title>
        <authorList>
            <person name="Palma L."/>
            <person name="Frizzo L."/>
            <person name="Kaiser S."/>
            <person name="Berry C."/>
            <person name="Caballero P."/>
            <person name="Bode H.B."/>
            <person name="Del Valle E.E."/>
        </authorList>
    </citation>
    <scope>NUCLEOTIDE SEQUENCE [LARGE SCALE GENOMIC DNA]</scope>
    <source>
        <strain evidence="2">Reich</strain>
    </source>
</reference>
<name>A0ABU4SRP5_9GAMM</name>
<organism evidence="1 2">
    <name type="scientific">Xenorhabdus littoralis</name>
    <dbReference type="NCBI Taxonomy" id="2582835"/>
    <lineage>
        <taxon>Bacteria</taxon>
        <taxon>Pseudomonadati</taxon>
        <taxon>Pseudomonadota</taxon>
        <taxon>Gammaproteobacteria</taxon>
        <taxon>Enterobacterales</taxon>
        <taxon>Morganellaceae</taxon>
        <taxon>Xenorhabdus</taxon>
    </lineage>
</organism>